<organism evidence="2 3">
    <name type="scientific">Anaerocolumna xylanovorans DSM 12503</name>
    <dbReference type="NCBI Taxonomy" id="1121345"/>
    <lineage>
        <taxon>Bacteria</taxon>
        <taxon>Bacillati</taxon>
        <taxon>Bacillota</taxon>
        <taxon>Clostridia</taxon>
        <taxon>Lachnospirales</taxon>
        <taxon>Lachnospiraceae</taxon>
        <taxon>Anaerocolumna</taxon>
    </lineage>
</organism>
<dbReference type="SUPFAM" id="SSF52540">
    <property type="entry name" value="P-loop containing nucleoside triphosphate hydrolases"/>
    <property type="match status" value="1"/>
</dbReference>
<dbReference type="Proteomes" id="UP000184612">
    <property type="component" value="Unassembled WGS sequence"/>
</dbReference>
<proteinExistence type="predicted"/>
<evidence type="ECO:0000313" key="2">
    <source>
        <dbReference type="EMBL" id="SHO52818.1"/>
    </source>
</evidence>
<dbReference type="GO" id="GO:0005524">
    <property type="term" value="F:ATP binding"/>
    <property type="evidence" value="ECO:0007669"/>
    <property type="project" value="TreeGrafter"/>
</dbReference>
<dbReference type="InterPro" id="IPR027417">
    <property type="entry name" value="P-loop_NTPase"/>
</dbReference>
<dbReference type="STRING" id="1121345.SAMN02745217_03817"/>
<evidence type="ECO:0000259" key="1">
    <source>
        <dbReference type="Pfam" id="PF21194"/>
    </source>
</evidence>
<dbReference type="InterPro" id="IPR049086">
    <property type="entry name" value="TadZ-like_ARD"/>
</dbReference>
<feature type="domain" description="TadZ-like receiver" evidence="1">
    <location>
        <begin position="1"/>
        <end position="108"/>
    </location>
</feature>
<accession>A0A1M7YJT3</accession>
<name>A0A1M7YJT3_9FIRM</name>
<dbReference type="GO" id="GO:0016887">
    <property type="term" value="F:ATP hydrolysis activity"/>
    <property type="evidence" value="ECO:0007669"/>
    <property type="project" value="TreeGrafter"/>
</dbReference>
<dbReference type="Pfam" id="PF21194">
    <property type="entry name" value="TadZ-like_ARD"/>
    <property type="match status" value="1"/>
</dbReference>
<dbReference type="RefSeq" id="WP_073590466.1">
    <property type="nucleotide sequence ID" value="NZ_FRFD01000012.1"/>
</dbReference>
<reference evidence="2 3" key="1">
    <citation type="submission" date="2016-12" db="EMBL/GenBank/DDBJ databases">
        <authorList>
            <person name="Song W.-J."/>
            <person name="Kurnit D.M."/>
        </authorList>
    </citation>
    <scope>NUCLEOTIDE SEQUENCE [LARGE SCALE GENOMIC DNA]</scope>
    <source>
        <strain evidence="2 3">DSM 12503</strain>
    </source>
</reference>
<keyword evidence="3" id="KW-1185">Reference proteome</keyword>
<dbReference type="GO" id="GO:0051782">
    <property type="term" value="P:negative regulation of cell division"/>
    <property type="evidence" value="ECO:0007669"/>
    <property type="project" value="TreeGrafter"/>
</dbReference>
<sequence length="355" mass="39590">MKIKLAILEKDPNYLNRIVTVFNNKYADKLEIYSFTDQDIAMKQLEAANIDVLAASENFRIDTEKLPKRCGFAYLVESSSIETLYDSGTICKFQKADLIYKEILGIYSEAAAGITGIRLDGNDELKIITFLSAGGGTGSSLTAAACALFAARRGKRVLYLNLEQFGDTKLYFHAEGQMDMNDVIYAIKSKRSNLALKLESAVKRDLSGVYFYESSNMALDIVGLKKEDIERLIQELKVTTLYDYIIMDTDFNMDEKCFCILKYSSDIVCVSDGSVTSNLKFQRAAASLAELDHSQNQQISHHISILYNKFSNKASSTIEGNDYKTIGGIPKFEGASLQQIMEQMASMGVFNELIS</sequence>
<dbReference type="Gene3D" id="3.40.50.300">
    <property type="entry name" value="P-loop containing nucleotide triphosphate hydrolases"/>
    <property type="match status" value="1"/>
</dbReference>
<dbReference type="GO" id="GO:0005829">
    <property type="term" value="C:cytosol"/>
    <property type="evidence" value="ECO:0007669"/>
    <property type="project" value="TreeGrafter"/>
</dbReference>
<dbReference type="InterPro" id="IPR050625">
    <property type="entry name" value="ParA/MinD_ATPase"/>
</dbReference>
<dbReference type="PANTHER" id="PTHR43384">
    <property type="entry name" value="SEPTUM SITE-DETERMINING PROTEIN MIND HOMOLOG, CHLOROPLASTIC-RELATED"/>
    <property type="match status" value="1"/>
</dbReference>
<evidence type="ECO:0000313" key="3">
    <source>
        <dbReference type="Proteomes" id="UP000184612"/>
    </source>
</evidence>
<protein>
    <submittedName>
        <fullName evidence="2">AAA domain-containing protein</fullName>
    </submittedName>
</protein>
<dbReference type="Gene3D" id="3.40.50.10850">
    <property type="entry name" value="Ntrc-like two-domain protein"/>
    <property type="match status" value="1"/>
</dbReference>
<dbReference type="OrthoDB" id="1846722at2"/>
<dbReference type="AlphaFoldDB" id="A0A1M7YJT3"/>
<dbReference type="GO" id="GO:0009898">
    <property type="term" value="C:cytoplasmic side of plasma membrane"/>
    <property type="evidence" value="ECO:0007669"/>
    <property type="project" value="TreeGrafter"/>
</dbReference>
<dbReference type="PANTHER" id="PTHR43384:SF13">
    <property type="entry name" value="SLR0110 PROTEIN"/>
    <property type="match status" value="1"/>
</dbReference>
<dbReference type="EMBL" id="FRFD01000012">
    <property type="protein sequence ID" value="SHO52818.1"/>
    <property type="molecule type" value="Genomic_DNA"/>
</dbReference>
<gene>
    <name evidence="2" type="ORF">SAMN02745217_03817</name>
</gene>